<dbReference type="SUPFAM" id="SSF48726">
    <property type="entry name" value="Immunoglobulin"/>
    <property type="match status" value="4"/>
</dbReference>
<dbReference type="Pfam" id="PF07679">
    <property type="entry name" value="I-set"/>
    <property type="match status" value="2"/>
</dbReference>
<dbReference type="InterPro" id="IPR036179">
    <property type="entry name" value="Ig-like_dom_sf"/>
</dbReference>
<evidence type="ECO:0000256" key="5">
    <source>
        <dbReference type="ARBA" id="ARBA00022552"/>
    </source>
</evidence>
<dbReference type="InterPro" id="IPR013098">
    <property type="entry name" value="Ig_I-set"/>
</dbReference>
<sequence length="955" mass="108147">MAKSWTANRTAIVLAQRVCCYNKRGNEIRLAGPRALLDYVYWRHRGISHWVWSWLSGRSVAAATKIGVCLGRETPFLISRLLRQFVVGLLTGRTREWTEWAALQVSRRSRVSVKMASRDHSAEFSVVRRVTGLCSLFVCFLVVITSIPEVNAARDAQIATQHLNITFDMGKDATLTCTVRNIGKKRVIWRRLSDPFPISVGARRFASTSKYRVKRDGDDWRLTIRNIRVNDAGEYECRLSGPEDVADVMSLIIPGAGETYIKPTETTIMASLGDTVVLPCHVEKIRKHLVLWQSEDRHVVSLRKKVYIGDRRMRVQHGSREEWSLRISRVEEKDFGVYTCVVNTDPPLTRSVTLRRLGSDKEPETGESTGDNPALILDNFRDQVDVQQGHTVTLECQFTGNPKPTIRWSRRVWKNGVKVTEDLEVEGERYLLTNAQPSDTGIYICSATNGVPPPAAGKIRVKIIVAPRAYALEDVVYQRRGRDAELACKGIGVPRPRVNWLLNGNTINNNYKHQLINREDRHHTTHSTLKVRSVSRSDFGKYECFVYNRYGDDTTTITLAVLKRIAEKNSLTPSSTRCTTEQEANIILEIPAFLSKALGACSEWSHCFRESDCTQSVQSDRGRASFAGAGRSPVAADECHSPIPPSPSVLPVVWRIDDRCCPRCGRGLMTGLQTSVSHDKGLLPVMGSWPVTEDWRPQNEHIELHRKRHGRRLDYEERKRKKEARQPHEMAKTARKLRGIKAKLHNKKRHAEKIQMKKTIKMHEEKKTKQKAEEEAPQGAVPAYLLDRETQRRAKSLSNLIKQKRKEKAGKWEVPLPKVKAMSEAEVFKVVKTGKTKRKAWKRMVTKVTYVGEGFTRKPAKFERFIRPMALRFKKAHVTHPELKATFQLPIIGVKKNPSSPMYTSLGVITKGTVIEVNISEIGLVTQGGKVVWGKYAQVTNNPENDGCINAVLLV</sequence>
<keyword evidence="6" id="KW-1015">Disulfide bond</keyword>
<keyword evidence="11" id="KW-0472">Membrane</keyword>
<dbReference type="SMART" id="SM00409">
    <property type="entry name" value="IG"/>
    <property type="match status" value="4"/>
</dbReference>
<dbReference type="Gene3D" id="2.40.10.310">
    <property type="match status" value="1"/>
</dbReference>
<evidence type="ECO:0000256" key="3">
    <source>
        <dbReference type="ARBA" id="ARBA00011187"/>
    </source>
</evidence>
<dbReference type="Pfam" id="PF01201">
    <property type="entry name" value="Ribosomal_S8e"/>
    <property type="match status" value="1"/>
</dbReference>
<evidence type="ECO:0000256" key="1">
    <source>
        <dbReference type="ARBA" id="ARBA00004604"/>
    </source>
</evidence>
<dbReference type="PANTHER" id="PTHR12642">
    <property type="entry name" value="RIBOSOME BIOGENESIS PROTEIN NSA2 HOMOLOG"/>
    <property type="match status" value="1"/>
</dbReference>
<keyword evidence="10" id="KW-0687">Ribonucleoprotein</keyword>
<evidence type="ECO:0000256" key="8">
    <source>
        <dbReference type="ARBA" id="ARBA00023319"/>
    </source>
</evidence>
<evidence type="ECO:0000256" key="9">
    <source>
        <dbReference type="ARBA" id="ARBA00068584"/>
    </source>
</evidence>
<dbReference type="Gene3D" id="2.60.40.10">
    <property type="entry name" value="Immunoglobulins"/>
    <property type="match status" value="4"/>
</dbReference>
<dbReference type="Proteomes" id="UP001519460">
    <property type="component" value="Unassembled WGS sequence"/>
</dbReference>
<keyword evidence="14" id="KW-1185">Reference proteome</keyword>
<evidence type="ECO:0000256" key="10">
    <source>
        <dbReference type="RuleBase" id="RU367114"/>
    </source>
</evidence>
<evidence type="ECO:0000256" key="4">
    <source>
        <dbReference type="ARBA" id="ARBA00022517"/>
    </source>
</evidence>
<dbReference type="GO" id="GO:0042273">
    <property type="term" value="P:ribosomal large subunit biogenesis"/>
    <property type="evidence" value="ECO:0007669"/>
    <property type="project" value="UniProtKB-ARBA"/>
</dbReference>
<dbReference type="GO" id="GO:0005730">
    <property type="term" value="C:nucleolus"/>
    <property type="evidence" value="ECO:0007669"/>
    <property type="project" value="UniProtKB-SubCell"/>
</dbReference>
<name>A0ABD0KRA8_9CAEN</name>
<accession>A0ABD0KRA8</accession>
<dbReference type="InterPro" id="IPR013106">
    <property type="entry name" value="Ig_V-set"/>
</dbReference>
<dbReference type="GO" id="GO:0006364">
    <property type="term" value="P:rRNA processing"/>
    <property type="evidence" value="ECO:0007669"/>
    <property type="project" value="UniProtKB-KW"/>
</dbReference>
<dbReference type="EMBL" id="JACVVK020000140">
    <property type="protein sequence ID" value="KAK7489265.1"/>
    <property type="molecule type" value="Genomic_DNA"/>
</dbReference>
<evidence type="ECO:0000256" key="6">
    <source>
        <dbReference type="ARBA" id="ARBA00023157"/>
    </source>
</evidence>
<dbReference type="PROSITE" id="PS50835">
    <property type="entry name" value="IG_LIKE"/>
    <property type="match status" value="4"/>
</dbReference>
<protein>
    <recommendedName>
        <fullName evidence="9 10">Ribosome biogenesis protein NSA2 homolog</fullName>
    </recommendedName>
</protein>
<dbReference type="CDD" id="cd00096">
    <property type="entry name" value="Ig"/>
    <property type="match status" value="1"/>
</dbReference>
<organism evidence="13 14">
    <name type="scientific">Batillaria attramentaria</name>
    <dbReference type="NCBI Taxonomy" id="370345"/>
    <lineage>
        <taxon>Eukaryota</taxon>
        <taxon>Metazoa</taxon>
        <taxon>Spiralia</taxon>
        <taxon>Lophotrochozoa</taxon>
        <taxon>Mollusca</taxon>
        <taxon>Gastropoda</taxon>
        <taxon>Caenogastropoda</taxon>
        <taxon>Sorbeoconcha</taxon>
        <taxon>Cerithioidea</taxon>
        <taxon>Batillariidae</taxon>
        <taxon>Batillaria</taxon>
    </lineage>
</organism>
<feature type="domain" description="Ig-like" evidence="12">
    <location>
        <begin position="373"/>
        <end position="450"/>
    </location>
</feature>
<dbReference type="SMART" id="SM00406">
    <property type="entry name" value="IGv"/>
    <property type="match status" value="3"/>
</dbReference>
<comment type="similarity">
    <text evidence="2 10">Belongs to the eukaryotic ribosomal protein eS8 family. Ribosome biogenesis protein NSA2 subfamily.</text>
</comment>
<evidence type="ECO:0000256" key="11">
    <source>
        <dbReference type="SAM" id="Phobius"/>
    </source>
</evidence>
<feature type="domain" description="Ig-like" evidence="12">
    <location>
        <begin position="263"/>
        <end position="353"/>
    </location>
</feature>
<dbReference type="FunFam" id="2.40.10.310:FF:000001">
    <property type="entry name" value="NSA2, ribosome biogenesis homolog"/>
    <property type="match status" value="1"/>
</dbReference>
<dbReference type="InterPro" id="IPR003599">
    <property type="entry name" value="Ig_sub"/>
</dbReference>
<feature type="transmembrane region" description="Helical" evidence="11">
    <location>
        <begin position="126"/>
        <end position="147"/>
    </location>
</feature>
<keyword evidence="11" id="KW-0812">Transmembrane</keyword>
<comment type="caution">
    <text evidence="13">The sequence shown here is derived from an EMBL/GenBank/DDBJ whole genome shotgun (WGS) entry which is preliminary data.</text>
</comment>
<evidence type="ECO:0000313" key="14">
    <source>
        <dbReference type="Proteomes" id="UP001519460"/>
    </source>
</evidence>
<evidence type="ECO:0000256" key="7">
    <source>
        <dbReference type="ARBA" id="ARBA00023242"/>
    </source>
</evidence>
<dbReference type="Pfam" id="PF13927">
    <property type="entry name" value="Ig_3"/>
    <property type="match status" value="2"/>
</dbReference>
<keyword evidence="8" id="KW-0393">Immunoglobulin domain</keyword>
<dbReference type="InterPro" id="IPR022309">
    <property type="entry name" value="Ribosomal_Se8/biogenesis_NSA2"/>
</dbReference>
<dbReference type="InterPro" id="IPR039411">
    <property type="entry name" value="NSA2_fam"/>
</dbReference>
<dbReference type="InterPro" id="IPR007110">
    <property type="entry name" value="Ig-like_dom"/>
</dbReference>
<dbReference type="AlphaFoldDB" id="A0ABD0KRA8"/>
<comment type="function">
    <text evidence="10">Involved in the biogenesis of the 60S ribosomal subunit. May play a part in the quality control of pre-60S particles.</text>
</comment>
<dbReference type="InterPro" id="IPR003598">
    <property type="entry name" value="Ig_sub2"/>
</dbReference>
<keyword evidence="4 10" id="KW-0690">Ribosome biogenesis</keyword>
<keyword evidence="11" id="KW-1133">Transmembrane helix</keyword>
<comment type="subcellular location">
    <subcellularLocation>
        <location evidence="1 10">Nucleus</location>
        <location evidence="1 10">Nucleolus</location>
    </subcellularLocation>
</comment>
<keyword evidence="7 10" id="KW-0539">Nucleus</keyword>
<evidence type="ECO:0000259" key="12">
    <source>
        <dbReference type="PROSITE" id="PS50835"/>
    </source>
</evidence>
<dbReference type="GO" id="GO:0030684">
    <property type="term" value="C:preribosome"/>
    <property type="evidence" value="ECO:0007669"/>
    <property type="project" value="UniProtKB-ARBA"/>
</dbReference>
<dbReference type="SMART" id="SM00408">
    <property type="entry name" value="IGc2"/>
    <property type="match status" value="4"/>
</dbReference>
<feature type="domain" description="Ig-like" evidence="12">
    <location>
        <begin position="467"/>
        <end position="560"/>
    </location>
</feature>
<proteinExistence type="inferred from homology"/>
<keyword evidence="5 10" id="KW-0698">rRNA processing</keyword>
<dbReference type="InterPro" id="IPR013783">
    <property type="entry name" value="Ig-like_fold"/>
</dbReference>
<feature type="domain" description="Ig-like" evidence="12">
    <location>
        <begin position="148"/>
        <end position="249"/>
    </location>
</feature>
<gene>
    <name evidence="13" type="ORF">BaRGS_00019517</name>
</gene>
<comment type="subunit">
    <text evidence="3 10">Component of the pre-66S ribosomal particle.</text>
</comment>
<dbReference type="CDD" id="cd11381">
    <property type="entry name" value="NSA2"/>
    <property type="match status" value="1"/>
</dbReference>
<reference evidence="13 14" key="1">
    <citation type="journal article" date="2023" name="Sci. Data">
        <title>Genome assembly of the Korean intertidal mud-creeper Batillaria attramentaria.</title>
        <authorList>
            <person name="Patra A.K."/>
            <person name="Ho P.T."/>
            <person name="Jun S."/>
            <person name="Lee S.J."/>
            <person name="Kim Y."/>
            <person name="Won Y.J."/>
        </authorList>
    </citation>
    <scope>NUCLEOTIDE SEQUENCE [LARGE SCALE GENOMIC DNA]</scope>
    <source>
        <strain evidence="13">Wonlab-2016</strain>
    </source>
</reference>
<dbReference type="FunFam" id="2.60.40.10:FF:000032">
    <property type="entry name" value="palladin isoform X1"/>
    <property type="match status" value="1"/>
</dbReference>
<evidence type="ECO:0000313" key="13">
    <source>
        <dbReference type="EMBL" id="KAK7489265.1"/>
    </source>
</evidence>
<evidence type="ECO:0000256" key="2">
    <source>
        <dbReference type="ARBA" id="ARBA00005424"/>
    </source>
</evidence>